<dbReference type="InterPro" id="IPR050599">
    <property type="entry name" value="VDCC_alpha-1_subunit"/>
</dbReference>
<dbReference type="Proteomes" id="UP000551758">
    <property type="component" value="Unassembled WGS sequence"/>
</dbReference>
<keyword evidence="7" id="KW-0677">Repeat</keyword>
<evidence type="ECO:0000256" key="2">
    <source>
        <dbReference type="ARBA" id="ARBA00022448"/>
    </source>
</evidence>
<dbReference type="AlphaFoldDB" id="A0A7J7EVF0"/>
<dbReference type="PRINTS" id="PR01630">
    <property type="entry name" value="LVDCCALPHA1"/>
</dbReference>
<evidence type="ECO:0000313" key="20">
    <source>
        <dbReference type="EMBL" id="KAF5919406.1"/>
    </source>
</evidence>
<evidence type="ECO:0000259" key="19">
    <source>
        <dbReference type="Pfam" id="PF00520"/>
    </source>
</evidence>
<evidence type="ECO:0000256" key="3">
    <source>
        <dbReference type="ARBA" id="ARBA00022553"/>
    </source>
</evidence>
<dbReference type="GO" id="GO:0005891">
    <property type="term" value="C:voltage-gated calcium channel complex"/>
    <property type="evidence" value="ECO:0007669"/>
    <property type="project" value="InterPro"/>
</dbReference>
<evidence type="ECO:0000256" key="15">
    <source>
        <dbReference type="ARBA" id="ARBA00023303"/>
    </source>
</evidence>
<evidence type="ECO:0000256" key="10">
    <source>
        <dbReference type="ARBA" id="ARBA00022989"/>
    </source>
</evidence>
<evidence type="ECO:0000256" key="7">
    <source>
        <dbReference type="ARBA" id="ARBA00022737"/>
    </source>
</evidence>
<feature type="transmembrane region" description="Helical" evidence="18">
    <location>
        <begin position="147"/>
        <end position="164"/>
    </location>
</feature>
<evidence type="ECO:0000256" key="12">
    <source>
        <dbReference type="ARBA" id="ARBA00023136"/>
    </source>
</evidence>
<dbReference type="PANTHER" id="PTHR45628:SF10">
    <property type="entry name" value="VOLTAGE-DEPENDENT L-TYPE CALCIUM CHANNEL SUBUNIT ALPHA-1C"/>
    <property type="match status" value="1"/>
</dbReference>
<dbReference type="InterPro" id="IPR005821">
    <property type="entry name" value="Ion_trans_dom"/>
</dbReference>
<reference evidence="20 21" key="1">
    <citation type="journal article" date="2020" name="Mol. Biol. Evol.">
        <title>Interspecific Gene Flow and the Evolution of Specialization in Black and White Rhinoceros.</title>
        <authorList>
            <person name="Moodley Y."/>
            <person name="Westbury M.V."/>
            <person name="Russo I.M."/>
            <person name="Gopalakrishnan S."/>
            <person name="Rakotoarivelo A."/>
            <person name="Olsen R.A."/>
            <person name="Prost S."/>
            <person name="Tunstall T."/>
            <person name="Ryder O.A."/>
            <person name="Dalen L."/>
            <person name="Bruford M.W."/>
        </authorList>
    </citation>
    <scope>NUCLEOTIDE SEQUENCE [LARGE SCALE GENOMIC DNA]</scope>
    <source>
        <strain evidence="20">SBR-YM</strain>
        <tissue evidence="20">Skin</tissue>
    </source>
</reference>
<evidence type="ECO:0000256" key="9">
    <source>
        <dbReference type="ARBA" id="ARBA00022882"/>
    </source>
</evidence>
<sequence>MRGSVLQPACDSLQPHVYTPSVGMQSALGQKADMRPQVSSFCEVKRTNRPETVFRGQVEWYLSYETVWNTSRGWEINLGFRAKWPLEAVDGPALLGGPAAECHVDWYAVAPERVEYLFLIIFTVEAFLKVIAYGLLFHPNAYLRNGWNLLDFIIVVVGLFSAILEQATKAEGANALGGKGAGFDVKALRAFRVLRPLRLVSGVPSNPLLLSCEMGHLRLRSPIVGTLPEWWRVFSSLNQAEGRWRDIVSRDISHGDSSSSTPPPEACPIMDEPQH</sequence>
<evidence type="ECO:0000256" key="5">
    <source>
        <dbReference type="ARBA" id="ARBA00022673"/>
    </source>
</evidence>
<keyword evidence="15" id="KW-0407">Ion channel</keyword>
<evidence type="ECO:0000256" key="14">
    <source>
        <dbReference type="ARBA" id="ARBA00023180"/>
    </source>
</evidence>
<dbReference type="Gene3D" id="1.20.120.350">
    <property type="entry name" value="Voltage-gated potassium channels. Chain C"/>
    <property type="match status" value="1"/>
</dbReference>
<dbReference type="PANTHER" id="PTHR45628">
    <property type="entry name" value="VOLTAGE-DEPENDENT CALCIUM CHANNEL TYPE A SUBUNIT ALPHA-1"/>
    <property type="match status" value="1"/>
</dbReference>
<proteinExistence type="predicted"/>
<keyword evidence="3" id="KW-0597">Phosphoprotein</keyword>
<evidence type="ECO:0000313" key="21">
    <source>
        <dbReference type="Proteomes" id="UP000551758"/>
    </source>
</evidence>
<evidence type="ECO:0000256" key="1">
    <source>
        <dbReference type="ARBA" id="ARBA00004141"/>
    </source>
</evidence>
<keyword evidence="13" id="KW-1015">Disulfide bond</keyword>
<evidence type="ECO:0000256" key="17">
    <source>
        <dbReference type="SAM" id="MobiDB-lite"/>
    </source>
</evidence>
<comment type="subcellular location">
    <subcellularLocation>
        <location evidence="1">Membrane</location>
        <topology evidence="1">Multi-pass membrane protein</topology>
    </subcellularLocation>
</comment>
<keyword evidence="12 18" id="KW-0472">Membrane</keyword>
<dbReference type="GO" id="GO:0008331">
    <property type="term" value="F:high voltage-gated calcium channel activity"/>
    <property type="evidence" value="ECO:0007669"/>
    <property type="project" value="TreeGrafter"/>
</dbReference>
<name>A0A7J7EVF0_DICBM</name>
<feature type="region of interest" description="Disordered" evidence="17">
    <location>
        <begin position="251"/>
        <end position="275"/>
    </location>
</feature>
<keyword evidence="9" id="KW-0851">Voltage-gated channel</keyword>
<dbReference type="FunFam" id="1.20.120.350:FF:000062">
    <property type="entry name" value="Voltage-dependent L-type calcium channel subunit alpha"/>
    <property type="match status" value="1"/>
</dbReference>
<dbReference type="GO" id="GO:0098703">
    <property type="term" value="P:calcium ion import across plasma membrane"/>
    <property type="evidence" value="ECO:0007669"/>
    <property type="project" value="TreeGrafter"/>
</dbReference>
<feature type="transmembrane region" description="Helical" evidence="18">
    <location>
        <begin position="116"/>
        <end position="135"/>
    </location>
</feature>
<keyword evidence="10 18" id="KW-1133">Transmembrane helix</keyword>
<organism evidence="20 21">
    <name type="scientific">Diceros bicornis minor</name>
    <name type="common">South-central black rhinoceros</name>
    <dbReference type="NCBI Taxonomy" id="77932"/>
    <lineage>
        <taxon>Eukaryota</taxon>
        <taxon>Metazoa</taxon>
        <taxon>Chordata</taxon>
        <taxon>Craniata</taxon>
        <taxon>Vertebrata</taxon>
        <taxon>Euteleostomi</taxon>
        <taxon>Mammalia</taxon>
        <taxon>Eutheria</taxon>
        <taxon>Laurasiatheria</taxon>
        <taxon>Perissodactyla</taxon>
        <taxon>Rhinocerotidae</taxon>
        <taxon>Diceros</taxon>
    </lineage>
</organism>
<evidence type="ECO:0000256" key="8">
    <source>
        <dbReference type="ARBA" id="ARBA00022837"/>
    </source>
</evidence>
<accession>A0A7J7EVF0</accession>
<comment type="caution">
    <text evidence="20">The sequence shown here is derived from an EMBL/GenBank/DDBJ whole genome shotgun (WGS) entry which is preliminary data.</text>
</comment>
<comment type="catalytic activity">
    <reaction evidence="16">
        <text>Ca(2+)(in) = Ca(2+)(out)</text>
        <dbReference type="Rhea" id="RHEA:29671"/>
        <dbReference type="ChEBI" id="CHEBI:29108"/>
    </reaction>
</comment>
<evidence type="ECO:0000256" key="13">
    <source>
        <dbReference type="ARBA" id="ARBA00023157"/>
    </source>
</evidence>
<gene>
    <name evidence="20" type="ORF">HPG69_009887</name>
</gene>
<keyword evidence="14" id="KW-0325">Glycoprotein</keyword>
<keyword evidence="4" id="KW-0109">Calcium transport</keyword>
<evidence type="ECO:0000256" key="16">
    <source>
        <dbReference type="ARBA" id="ARBA00036634"/>
    </source>
</evidence>
<evidence type="ECO:0000256" key="4">
    <source>
        <dbReference type="ARBA" id="ARBA00022568"/>
    </source>
</evidence>
<feature type="domain" description="Ion transport" evidence="19">
    <location>
        <begin position="113"/>
        <end position="205"/>
    </location>
</feature>
<dbReference type="EMBL" id="JACDTQ010002339">
    <property type="protein sequence ID" value="KAF5919406.1"/>
    <property type="molecule type" value="Genomic_DNA"/>
</dbReference>
<dbReference type="InterPro" id="IPR027359">
    <property type="entry name" value="Volt_channel_dom_sf"/>
</dbReference>
<dbReference type="InterPro" id="IPR005446">
    <property type="entry name" value="VDCC_L_a1su"/>
</dbReference>
<keyword evidence="6 18" id="KW-0812">Transmembrane</keyword>
<keyword evidence="8" id="KW-0106">Calcium</keyword>
<keyword evidence="21" id="KW-1185">Reference proteome</keyword>
<evidence type="ECO:0000256" key="11">
    <source>
        <dbReference type="ARBA" id="ARBA00023065"/>
    </source>
</evidence>
<evidence type="ECO:0000256" key="6">
    <source>
        <dbReference type="ARBA" id="ARBA00022692"/>
    </source>
</evidence>
<dbReference type="Pfam" id="PF00520">
    <property type="entry name" value="Ion_trans"/>
    <property type="match status" value="1"/>
</dbReference>
<evidence type="ECO:0000256" key="18">
    <source>
        <dbReference type="SAM" id="Phobius"/>
    </source>
</evidence>
<keyword evidence="11" id="KW-0406">Ion transport</keyword>
<protein>
    <recommendedName>
        <fullName evidence="19">Ion transport domain-containing protein</fullName>
    </recommendedName>
</protein>
<dbReference type="SUPFAM" id="SSF81324">
    <property type="entry name" value="Voltage-gated potassium channels"/>
    <property type="match status" value="1"/>
</dbReference>
<keyword evidence="5" id="KW-0107">Calcium channel</keyword>
<keyword evidence="2" id="KW-0813">Transport</keyword>